<dbReference type="AlphaFoldDB" id="A0AAV6JLA5"/>
<comment type="caution">
    <text evidence="2">The sequence shown here is derived from an EMBL/GenBank/DDBJ whole genome shotgun (WGS) entry which is preliminary data.</text>
</comment>
<proteinExistence type="predicted"/>
<keyword evidence="3" id="KW-1185">Reference proteome</keyword>
<name>A0AAV6JLA5_9ERIC</name>
<evidence type="ECO:0000313" key="3">
    <source>
        <dbReference type="Proteomes" id="UP000823749"/>
    </source>
</evidence>
<sequence length="67" mass="8060">MRRPRSPRQGNPPRRHGRIHRGRSVHTEEIGHQEEAKVELPQIHPVVCDRWCGNRRERERRRIRIGA</sequence>
<accession>A0AAV6JLA5</accession>
<organism evidence="2 3">
    <name type="scientific">Rhododendron griersonianum</name>
    <dbReference type="NCBI Taxonomy" id="479676"/>
    <lineage>
        <taxon>Eukaryota</taxon>
        <taxon>Viridiplantae</taxon>
        <taxon>Streptophyta</taxon>
        <taxon>Embryophyta</taxon>
        <taxon>Tracheophyta</taxon>
        <taxon>Spermatophyta</taxon>
        <taxon>Magnoliopsida</taxon>
        <taxon>eudicotyledons</taxon>
        <taxon>Gunneridae</taxon>
        <taxon>Pentapetalae</taxon>
        <taxon>asterids</taxon>
        <taxon>Ericales</taxon>
        <taxon>Ericaceae</taxon>
        <taxon>Ericoideae</taxon>
        <taxon>Rhodoreae</taxon>
        <taxon>Rhododendron</taxon>
    </lineage>
</organism>
<reference evidence="2" key="1">
    <citation type="submission" date="2020-08" db="EMBL/GenBank/DDBJ databases">
        <title>Plant Genome Project.</title>
        <authorList>
            <person name="Zhang R.-G."/>
        </authorList>
    </citation>
    <scope>NUCLEOTIDE SEQUENCE</scope>
    <source>
        <strain evidence="2">WSP0</strain>
        <tissue evidence="2">Leaf</tissue>
    </source>
</reference>
<dbReference type="EMBL" id="JACTNZ010000007">
    <property type="protein sequence ID" value="KAG5539329.1"/>
    <property type="molecule type" value="Genomic_DNA"/>
</dbReference>
<feature type="compositionally biased region" description="Basic and acidic residues" evidence="1">
    <location>
        <begin position="25"/>
        <end position="35"/>
    </location>
</feature>
<feature type="region of interest" description="Disordered" evidence="1">
    <location>
        <begin position="1"/>
        <end position="35"/>
    </location>
</feature>
<gene>
    <name evidence="2" type="ORF">RHGRI_019780</name>
</gene>
<feature type="compositionally biased region" description="Basic residues" evidence="1">
    <location>
        <begin position="13"/>
        <end position="24"/>
    </location>
</feature>
<protein>
    <submittedName>
        <fullName evidence="2">Uncharacterized protein</fullName>
    </submittedName>
</protein>
<evidence type="ECO:0000256" key="1">
    <source>
        <dbReference type="SAM" id="MobiDB-lite"/>
    </source>
</evidence>
<evidence type="ECO:0000313" key="2">
    <source>
        <dbReference type="EMBL" id="KAG5539329.1"/>
    </source>
</evidence>
<dbReference type="Proteomes" id="UP000823749">
    <property type="component" value="Chromosome 7"/>
</dbReference>